<reference evidence="6" key="1">
    <citation type="journal article" date="2019" name="Int. J. Syst. Evol. Microbiol.">
        <title>The Global Catalogue of Microorganisms (GCM) 10K type strain sequencing project: providing services to taxonomists for standard genome sequencing and annotation.</title>
        <authorList>
            <consortium name="The Broad Institute Genomics Platform"/>
            <consortium name="The Broad Institute Genome Sequencing Center for Infectious Disease"/>
            <person name="Wu L."/>
            <person name="Ma J."/>
        </authorList>
    </citation>
    <scope>NUCLEOTIDE SEQUENCE [LARGE SCALE GENOMIC DNA]</scope>
    <source>
        <strain evidence="6">CCUG 55590</strain>
    </source>
</reference>
<dbReference type="InterPro" id="IPR051782">
    <property type="entry name" value="ABC_Transporter_VariousFunc"/>
</dbReference>
<dbReference type="InterPro" id="IPR003593">
    <property type="entry name" value="AAA+_ATPase"/>
</dbReference>
<dbReference type="PROSITE" id="PS50893">
    <property type="entry name" value="ABC_TRANSPORTER_2"/>
    <property type="match status" value="1"/>
</dbReference>
<evidence type="ECO:0000256" key="1">
    <source>
        <dbReference type="ARBA" id="ARBA00022448"/>
    </source>
</evidence>
<evidence type="ECO:0000313" key="5">
    <source>
        <dbReference type="EMBL" id="MFC7391021.1"/>
    </source>
</evidence>
<name>A0ABW2PUV5_9BACL</name>
<organism evidence="5 6">
    <name type="scientific">Exiguobacterium aestuarii</name>
    <dbReference type="NCBI Taxonomy" id="273527"/>
    <lineage>
        <taxon>Bacteria</taxon>
        <taxon>Bacillati</taxon>
        <taxon>Bacillota</taxon>
        <taxon>Bacilli</taxon>
        <taxon>Bacillales</taxon>
        <taxon>Bacillales Family XII. Incertae Sedis</taxon>
        <taxon>Exiguobacterium</taxon>
    </lineage>
</organism>
<dbReference type="Pfam" id="PF00005">
    <property type="entry name" value="ABC_tran"/>
    <property type="match status" value="1"/>
</dbReference>
<dbReference type="PANTHER" id="PTHR42939">
    <property type="entry name" value="ABC TRANSPORTER ATP-BINDING PROTEIN ALBC-RELATED"/>
    <property type="match status" value="1"/>
</dbReference>
<dbReference type="InterPro" id="IPR027417">
    <property type="entry name" value="P-loop_NTPase"/>
</dbReference>
<sequence length="239" mass="27227">MIHCIDVGKKYGDTWSLYPIREEIASGRIVALCGSNGAGKSTLLNLMNGTIEPSTGVIQLNGYTTTERRKYNQSFGYMPDDFSFDDTWTVEETFAYYAILQEARPTPETLKRVGLYEHKQKRVTELSKGMRQRLLLAQALVNAADILLLDEPTNGLDPIWMRMLQDLLREEAKRGATIVFSTHQLDVAAMLSDEVWMMRAGTICGKVNVHEQQAAYERLREFFFESQDDTCQMHVARTK</sequence>
<comment type="caution">
    <text evidence="5">The sequence shown here is derived from an EMBL/GenBank/DDBJ whole genome shotgun (WGS) entry which is preliminary data.</text>
</comment>
<dbReference type="Gene3D" id="3.40.50.300">
    <property type="entry name" value="P-loop containing nucleotide triphosphate hydrolases"/>
    <property type="match status" value="1"/>
</dbReference>
<accession>A0ABW2PUV5</accession>
<keyword evidence="2" id="KW-0547">Nucleotide-binding</keyword>
<evidence type="ECO:0000256" key="2">
    <source>
        <dbReference type="ARBA" id="ARBA00022741"/>
    </source>
</evidence>
<evidence type="ECO:0000256" key="3">
    <source>
        <dbReference type="ARBA" id="ARBA00022840"/>
    </source>
</evidence>
<dbReference type="PROSITE" id="PS00211">
    <property type="entry name" value="ABC_TRANSPORTER_1"/>
    <property type="match status" value="1"/>
</dbReference>
<protein>
    <submittedName>
        <fullName evidence="5">ABC transporter ATP-binding protein</fullName>
    </submittedName>
</protein>
<keyword evidence="6" id="KW-1185">Reference proteome</keyword>
<dbReference type="GO" id="GO:0005524">
    <property type="term" value="F:ATP binding"/>
    <property type="evidence" value="ECO:0007669"/>
    <property type="project" value="UniProtKB-KW"/>
</dbReference>
<dbReference type="RefSeq" id="WP_214790622.1">
    <property type="nucleotide sequence ID" value="NZ_JANIEL010000032.1"/>
</dbReference>
<dbReference type="CDD" id="cd03230">
    <property type="entry name" value="ABC_DR_subfamily_A"/>
    <property type="match status" value="1"/>
</dbReference>
<dbReference type="PANTHER" id="PTHR42939:SF1">
    <property type="entry name" value="ABC TRANSPORTER ATP-BINDING PROTEIN ALBC-RELATED"/>
    <property type="match status" value="1"/>
</dbReference>
<dbReference type="Proteomes" id="UP001596439">
    <property type="component" value="Unassembled WGS sequence"/>
</dbReference>
<keyword evidence="3 5" id="KW-0067">ATP-binding</keyword>
<proteinExistence type="predicted"/>
<dbReference type="InterPro" id="IPR017871">
    <property type="entry name" value="ABC_transporter-like_CS"/>
</dbReference>
<dbReference type="SUPFAM" id="SSF52540">
    <property type="entry name" value="P-loop containing nucleoside triphosphate hydrolases"/>
    <property type="match status" value="1"/>
</dbReference>
<gene>
    <name evidence="5" type="ORF">ACFQO8_12845</name>
</gene>
<dbReference type="EMBL" id="JBHTCE010000003">
    <property type="protein sequence ID" value="MFC7391021.1"/>
    <property type="molecule type" value="Genomic_DNA"/>
</dbReference>
<feature type="domain" description="ABC transporter" evidence="4">
    <location>
        <begin position="2"/>
        <end position="225"/>
    </location>
</feature>
<evidence type="ECO:0000259" key="4">
    <source>
        <dbReference type="PROSITE" id="PS50893"/>
    </source>
</evidence>
<keyword evidence="1" id="KW-0813">Transport</keyword>
<dbReference type="InterPro" id="IPR003439">
    <property type="entry name" value="ABC_transporter-like_ATP-bd"/>
</dbReference>
<evidence type="ECO:0000313" key="6">
    <source>
        <dbReference type="Proteomes" id="UP001596439"/>
    </source>
</evidence>
<dbReference type="SMART" id="SM00382">
    <property type="entry name" value="AAA"/>
    <property type="match status" value="1"/>
</dbReference>